<dbReference type="Proteomes" id="UP001168109">
    <property type="component" value="Unassembled WGS sequence"/>
</dbReference>
<dbReference type="InterPro" id="IPR001867">
    <property type="entry name" value="OmpR/PhoB-type_DNA-bd"/>
</dbReference>
<gene>
    <name evidence="4" type="ORF">OB962_00760</name>
</gene>
<evidence type="ECO:0000313" key="4">
    <source>
        <dbReference type="EMBL" id="MDM5129535.1"/>
    </source>
</evidence>
<evidence type="ECO:0000256" key="1">
    <source>
        <dbReference type="ARBA" id="ARBA00023125"/>
    </source>
</evidence>
<dbReference type="RefSeq" id="WP_290040325.1">
    <property type="nucleotide sequence ID" value="NZ_JAOPLU010000001.1"/>
</dbReference>
<dbReference type="EMBL" id="JAOPLU010000001">
    <property type="protein sequence ID" value="MDM5129535.1"/>
    <property type="molecule type" value="Genomic_DNA"/>
</dbReference>
<dbReference type="SUPFAM" id="SSF46894">
    <property type="entry name" value="C-terminal effector domain of the bipartite response regulators"/>
    <property type="match status" value="1"/>
</dbReference>
<dbReference type="Gene3D" id="1.10.10.10">
    <property type="entry name" value="Winged helix-like DNA-binding domain superfamily/Winged helix DNA-binding domain"/>
    <property type="match status" value="1"/>
</dbReference>
<feature type="domain" description="OmpR/PhoB-type" evidence="3">
    <location>
        <begin position="4"/>
        <end position="107"/>
    </location>
</feature>
<feature type="DNA-binding region" description="OmpR/PhoB-type" evidence="2">
    <location>
        <begin position="4"/>
        <end position="107"/>
    </location>
</feature>
<name>A0ABT7Q6H2_9GAMM</name>
<keyword evidence="5" id="KW-1185">Reference proteome</keyword>
<dbReference type="SMART" id="SM00862">
    <property type="entry name" value="Trans_reg_C"/>
    <property type="match status" value="1"/>
</dbReference>
<reference evidence="4" key="1">
    <citation type="submission" date="2024-05" db="EMBL/GenBank/DDBJ databases">
        <title>WGS of Aeromonas isolates.</title>
        <authorList>
            <person name="Lee H."/>
        </authorList>
    </citation>
    <scope>NUCLEOTIDE SEQUENCE</scope>
    <source>
        <strain evidence="4">LP308</strain>
    </source>
</reference>
<evidence type="ECO:0000256" key="2">
    <source>
        <dbReference type="PROSITE-ProRule" id="PRU01091"/>
    </source>
</evidence>
<accession>A0ABT7Q6H2</accession>
<keyword evidence="1 2" id="KW-0238">DNA-binding</keyword>
<dbReference type="InterPro" id="IPR016032">
    <property type="entry name" value="Sig_transdc_resp-reg_C-effctor"/>
</dbReference>
<dbReference type="InterPro" id="IPR036388">
    <property type="entry name" value="WH-like_DNA-bd_sf"/>
</dbReference>
<dbReference type="PROSITE" id="PS51755">
    <property type="entry name" value="OMPR_PHOB"/>
    <property type="match status" value="1"/>
</dbReference>
<dbReference type="CDD" id="cd00383">
    <property type="entry name" value="trans_reg_C"/>
    <property type="match status" value="1"/>
</dbReference>
<comment type="caution">
    <text evidence="4">The sequence shown here is derived from an EMBL/GenBank/DDBJ whole genome shotgun (WGS) entry which is preliminary data.</text>
</comment>
<sequence>MYLKMVNRDKGIAFDLQYGIVEYKALGGLIVQSRLGKKDRDVLMYLINNVGRLISKDEILHNVWVNRIVCDNTVSVALSNIRKFLKKADEDCSCLTNVSGSGYIFNPAKSGFKLEKEHKVKDLVV</sequence>
<dbReference type="Pfam" id="PF00486">
    <property type="entry name" value="Trans_reg_C"/>
    <property type="match status" value="1"/>
</dbReference>
<evidence type="ECO:0000259" key="3">
    <source>
        <dbReference type="PROSITE" id="PS51755"/>
    </source>
</evidence>
<evidence type="ECO:0000313" key="5">
    <source>
        <dbReference type="Proteomes" id="UP001168109"/>
    </source>
</evidence>
<organism evidence="4 5">
    <name type="scientific">Aeromonas piscicola</name>
    <dbReference type="NCBI Taxonomy" id="600645"/>
    <lineage>
        <taxon>Bacteria</taxon>
        <taxon>Pseudomonadati</taxon>
        <taxon>Pseudomonadota</taxon>
        <taxon>Gammaproteobacteria</taxon>
        <taxon>Aeromonadales</taxon>
        <taxon>Aeromonadaceae</taxon>
        <taxon>Aeromonas</taxon>
    </lineage>
</organism>
<proteinExistence type="predicted"/>
<protein>
    <submittedName>
        <fullName evidence="4">Winged helix-turn-helix domain-containing protein</fullName>
    </submittedName>
</protein>